<organism evidence="5 6">
    <name type="scientific">Sphingobium fluviale</name>
    <dbReference type="NCBI Taxonomy" id="2506423"/>
    <lineage>
        <taxon>Bacteria</taxon>
        <taxon>Pseudomonadati</taxon>
        <taxon>Pseudomonadota</taxon>
        <taxon>Alphaproteobacteria</taxon>
        <taxon>Sphingomonadales</taxon>
        <taxon>Sphingomonadaceae</taxon>
        <taxon>Sphingobium</taxon>
    </lineage>
</organism>
<dbReference type="Gene3D" id="3.50.50.60">
    <property type="entry name" value="FAD/NAD(P)-binding domain"/>
    <property type="match status" value="1"/>
</dbReference>
<dbReference type="PANTHER" id="PTHR43004:SF19">
    <property type="entry name" value="BINDING MONOOXYGENASE, PUTATIVE (JCVI)-RELATED"/>
    <property type="match status" value="1"/>
</dbReference>
<dbReference type="InterPro" id="IPR050641">
    <property type="entry name" value="RIFMO-like"/>
</dbReference>
<comment type="cofactor">
    <cofactor evidence="1">
        <name>FAD</name>
        <dbReference type="ChEBI" id="CHEBI:57692"/>
    </cofactor>
</comment>
<dbReference type="GO" id="GO:0071949">
    <property type="term" value="F:FAD binding"/>
    <property type="evidence" value="ECO:0007669"/>
    <property type="project" value="InterPro"/>
</dbReference>
<dbReference type="AlphaFoldDB" id="A0A4Q1KHA9"/>
<keyword evidence="2" id="KW-0285">Flavoprotein</keyword>
<gene>
    <name evidence="5" type="ORF">EQG66_08335</name>
</gene>
<dbReference type="Pfam" id="PF01494">
    <property type="entry name" value="FAD_binding_3"/>
    <property type="match status" value="1"/>
</dbReference>
<dbReference type="OrthoDB" id="3443359at2"/>
<name>A0A4Q1KHA9_9SPHN</name>
<dbReference type="Gene3D" id="3.30.9.10">
    <property type="entry name" value="D-Amino Acid Oxidase, subunit A, domain 2"/>
    <property type="match status" value="1"/>
</dbReference>
<sequence length="175" mass="19608">MNTSDENEFQVVVAGAGPVGMAVAIELGLRGIRTLVCDPRGPVEYNVARINLTNARSMEHFRRWGIADKLRENDPIPSDVVRDLTYVTRANGRIILNVEGAYEWREQPSFAAEVPEWAPHHAIEKTLREKILSIPAVTFMPFTTIKDFTQDSEGVTLTYEDQSGDCQDFRVWAGG</sequence>
<comment type="caution">
    <text evidence="5">The sequence shown here is derived from an EMBL/GenBank/DDBJ whole genome shotgun (WGS) entry which is preliminary data.</text>
</comment>
<reference evidence="6" key="1">
    <citation type="submission" date="2019-01" db="EMBL/GenBank/DDBJ databases">
        <title>Cytophagaceae bacterium strain CAR-16.</title>
        <authorList>
            <person name="Chen W.-M."/>
        </authorList>
    </citation>
    <scope>NUCLEOTIDE SEQUENCE [LARGE SCALE GENOMIC DNA]</scope>
    <source>
        <strain evidence="6">CHR27</strain>
    </source>
</reference>
<evidence type="ECO:0000313" key="5">
    <source>
        <dbReference type="EMBL" id="RXR28725.1"/>
    </source>
</evidence>
<proteinExistence type="predicted"/>
<evidence type="ECO:0000313" key="6">
    <source>
        <dbReference type="Proteomes" id="UP000290958"/>
    </source>
</evidence>
<protein>
    <recommendedName>
        <fullName evidence="4">FAD-binding domain-containing protein</fullName>
    </recommendedName>
</protein>
<dbReference type="RefSeq" id="WP_129404143.1">
    <property type="nucleotide sequence ID" value="NZ_SBKP01000007.1"/>
</dbReference>
<dbReference type="InterPro" id="IPR002938">
    <property type="entry name" value="FAD-bd"/>
</dbReference>
<keyword evidence="3" id="KW-0274">FAD</keyword>
<evidence type="ECO:0000259" key="4">
    <source>
        <dbReference type="Pfam" id="PF01494"/>
    </source>
</evidence>
<dbReference type="EMBL" id="SBKP01000007">
    <property type="protein sequence ID" value="RXR28725.1"/>
    <property type="molecule type" value="Genomic_DNA"/>
</dbReference>
<evidence type="ECO:0000256" key="3">
    <source>
        <dbReference type="ARBA" id="ARBA00022827"/>
    </source>
</evidence>
<keyword evidence="6" id="KW-1185">Reference proteome</keyword>
<feature type="domain" description="FAD-binding" evidence="4">
    <location>
        <begin position="9"/>
        <end position="165"/>
    </location>
</feature>
<evidence type="ECO:0000256" key="1">
    <source>
        <dbReference type="ARBA" id="ARBA00001974"/>
    </source>
</evidence>
<dbReference type="InterPro" id="IPR036188">
    <property type="entry name" value="FAD/NAD-bd_sf"/>
</dbReference>
<accession>A0A4Q1KHA9</accession>
<evidence type="ECO:0000256" key="2">
    <source>
        <dbReference type="ARBA" id="ARBA00022630"/>
    </source>
</evidence>
<dbReference type="PANTHER" id="PTHR43004">
    <property type="entry name" value="TRK SYSTEM POTASSIUM UPTAKE PROTEIN"/>
    <property type="match status" value="1"/>
</dbReference>
<dbReference type="SUPFAM" id="SSF51905">
    <property type="entry name" value="FAD/NAD(P)-binding domain"/>
    <property type="match status" value="1"/>
</dbReference>
<dbReference type="GO" id="GO:0016709">
    <property type="term" value="F:oxidoreductase activity, acting on paired donors, with incorporation or reduction of molecular oxygen, NAD(P)H as one donor, and incorporation of one atom of oxygen"/>
    <property type="evidence" value="ECO:0007669"/>
    <property type="project" value="UniProtKB-ARBA"/>
</dbReference>
<dbReference type="Proteomes" id="UP000290958">
    <property type="component" value="Unassembled WGS sequence"/>
</dbReference>